<organism evidence="1 2">
    <name type="scientific">Pedobacter frigidisoli</name>
    <dbReference type="NCBI Taxonomy" id="2530455"/>
    <lineage>
        <taxon>Bacteria</taxon>
        <taxon>Pseudomonadati</taxon>
        <taxon>Bacteroidota</taxon>
        <taxon>Sphingobacteriia</taxon>
        <taxon>Sphingobacteriales</taxon>
        <taxon>Sphingobacteriaceae</taxon>
        <taxon>Pedobacter</taxon>
    </lineage>
</organism>
<protein>
    <submittedName>
        <fullName evidence="1">Acyloxyacyl hydrolase</fullName>
    </submittedName>
</protein>
<keyword evidence="1" id="KW-0378">Hydrolase</keyword>
<sequence>MRLKIMRRDTVLPTTVLLIVSVKVNMKKHSLTIILFFIGLLISKAQIAPENRSIIFKPIFGTHVNSNQGHLFQDQITGFDAAFLKDISQNSDKWIGFSGAKAYGIGFIFRDFSKLKGNNDTSAHSFGQLYGFVAQMDFELFKVGKAKFNFTPGVGLSLTNKYFSKNPKNRFLGSTVNEAIKADLGMELPISDHTDLLIGFGFLHISNGGLTVPNGGLNTGNVYIGLKLNNQKPVTAEQKSNYTPLQRNSIEVSAGLGARGVPEQNDKHLFKSGFYAGYNFYINDVVLLKAGADAVYYYTVYDPQNYAGTYQNYGSSYDRWRTGVSVGADVNLWRITVGAQVGKYIHYNRVKEDATWYWTFGPTFNITPQLGVQAKTYMHFAQADYVNWGLVYRF</sequence>
<name>A0A4R0NWR7_9SPHI</name>
<dbReference type="Pfam" id="PF09411">
    <property type="entry name" value="PagL"/>
    <property type="match status" value="1"/>
</dbReference>
<evidence type="ECO:0000313" key="1">
    <source>
        <dbReference type="EMBL" id="TCD04666.1"/>
    </source>
</evidence>
<dbReference type="Gene3D" id="2.40.160.20">
    <property type="match status" value="1"/>
</dbReference>
<dbReference type="OrthoDB" id="627554at2"/>
<reference evidence="1 2" key="1">
    <citation type="submission" date="2019-02" db="EMBL/GenBank/DDBJ databases">
        <title>Pedobacter sp. RP-3-11 sp. nov., isolated from Arctic soil.</title>
        <authorList>
            <person name="Dahal R.H."/>
        </authorList>
    </citation>
    <scope>NUCLEOTIDE SEQUENCE [LARGE SCALE GENOMIC DNA]</scope>
    <source>
        <strain evidence="1 2">RP-3-11</strain>
    </source>
</reference>
<dbReference type="Proteomes" id="UP000291485">
    <property type="component" value="Unassembled WGS sequence"/>
</dbReference>
<evidence type="ECO:0000313" key="2">
    <source>
        <dbReference type="Proteomes" id="UP000291485"/>
    </source>
</evidence>
<accession>A0A4R0NWR7</accession>
<keyword evidence="2" id="KW-1185">Reference proteome</keyword>
<dbReference type="GO" id="GO:0016787">
    <property type="term" value="F:hydrolase activity"/>
    <property type="evidence" value="ECO:0007669"/>
    <property type="project" value="UniProtKB-KW"/>
</dbReference>
<comment type="caution">
    <text evidence="1">The sequence shown here is derived from an EMBL/GenBank/DDBJ whole genome shotgun (WGS) entry which is preliminary data.</text>
</comment>
<dbReference type="InterPro" id="IPR018550">
    <property type="entry name" value="Lipid-A_deacylase-rel"/>
</dbReference>
<proteinExistence type="predicted"/>
<dbReference type="AlphaFoldDB" id="A0A4R0NWR7"/>
<dbReference type="EMBL" id="SJSN01000014">
    <property type="protein sequence ID" value="TCD04666.1"/>
    <property type="molecule type" value="Genomic_DNA"/>
</dbReference>
<gene>
    <name evidence="1" type="ORF">EZ449_17100</name>
</gene>